<evidence type="ECO:0000259" key="1">
    <source>
        <dbReference type="Pfam" id="PF01261"/>
    </source>
</evidence>
<dbReference type="RefSeq" id="WP_380055229.1">
    <property type="nucleotide sequence ID" value="NZ_JBHLTC010000040.1"/>
</dbReference>
<dbReference type="InterPro" id="IPR013022">
    <property type="entry name" value="Xyl_isomerase-like_TIM-brl"/>
</dbReference>
<organism evidence="2 3">
    <name type="scientific">Kribbella deserti</name>
    <dbReference type="NCBI Taxonomy" id="1926257"/>
    <lineage>
        <taxon>Bacteria</taxon>
        <taxon>Bacillati</taxon>
        <taxon>Actinomycetota</taxon>
        <taxon>Actinomycetes</taxon>
        <taxon>Propionibacteriales</taxon>
        <taxon>Kribbellaceae</taxon>
        <taxon>Kribbella</taxon>
    </lineage>
</organism>
<dbReference type="PANTHER" id="PTHR12110">
    <property type="entry name" value="HYDROXYPYRUVATE ISOMERASE"/>
    <property type="match status" value="1"/>
</dbReference>
<reference evidence="2 3" key="1">
    <citation type="submission" date="2024-09" db="EMBL/GenBank/DDBJ databases">
        <authorList>
            <person name="Sun Q."/>
            <person name="Mori K."/>
        </authorList>
    </citation>
    <scope>NUCLEOTIDE SEQUENCE [LARGE SCALE GENOMIC DNA]</scope>
    <source>
        <strain evidence="2 3">CGMCC 1.15906</strain>
    </source>
</reference>
<keyword evidence="2" id="KW-0413">Isomerase</keyword>
<keyword evidence="3" id="KW-1185">Reference proteome</keyword>
<comment type="caution">
    <text evidence="2">The sequence shown here is derived from an EMBL/GenBank/DDBJ whole genome shotgun (WGS) entry which is preliminary data.</text>
</comment>
<feature type="domain" description="Xylose isomerase-like TIM barrel" evidence="1">
    <location>
        <begin position="19"/>
        <end position="161"/>
    </location>
</feature>
<name>A0ABV6QVF9_9ACTN</name>
<dbReference type="InterPro" id="IPR050312">
    <property type="entry name" value="IolE/XylAMocC-like"/>
</dbReference>
<proteinExistence type="predicted"/>
<sequence>MRTGLVSVTFRQLSVEEVVQAAADAELAAIEWGGDIHVPLGDLAAATRARELCAEQEIAVAAYGSYLRAGQCDREEIATAVQTAVTLGAPMIRVWAGSTGTATASVDDRIEVTRGLSEMAEVARDSGVDIAMEFHRKTLTDDVDSTITLLLDVDAPNLRSYWQPPVDVDDEECLRQLEQLMPWLASVHVFSWWPADTRLPLAARESLWRPVLDRLASESKEINALLEFVADDSVDQFRTDAEDLHNWL</sequence>
<dbReference type="Pfam" id="PF01261">
    <property type="entry name" value="AP_endonuc_2"/>
    <property type="match status" value="1"/>
</dbReference>
<dbReference type="InterPro" id="IPR036237">
    <property type="entry name" value="Xyl_isomerase-like_sf"/>
</dbReference>
<evidence type="ECO:0000313" key="3">
    <source>
        <dbReference type="Proteomes" id="UP001589890"/>
    </source>
</evidence>
<dbReference type="Proteomes" id="UP001589890">
    <property type="component" value="Unassembled WGS sequence"/>
</dbReference>
<dbReference type="Gene3D" id="3.20.20.150">
    <property type="entry name" value="Divalent-metal-dependent TIM barrel enzymes"/>
    <property type="match status" value="1"/>
</dbReference>
<dbReference type="PANTHER" id="PTHR12110:SF41">
    <property type="entry name" value="INOSOSE DEHYDRATASE"/>
    <property type="match status" value="1"/>
</dbReference>
<dbReference type="EMBL" id="JBHLTC010000040">
    <property type="protein sequence ID" value="MFC0628614.1"/>
    <property type="molecule type" value="Genomic_DNA"/>
</dbReference>
<dbReference type="SUPFAM" id="SSF51658">
    <property type="entry name" value="Xylose isomerase-like"/>
    <property type="match status" value="1"/>
</dbReference>
<accession>A0ABV6QVF9</accession>
<evidence type="ECO:0000313" key="2">
    <source>
        <dbReference type="EMBL" id="MFC0628614.1"/>
    </source>
</evidence>
<dbReference type="GO" id="GO:0016853">
    <property type="term" value="F:isomerase activity"/>
    <property type="evidence" value="ECO:0007669"/>
    <property type="project" value="UniProtKB-KW"/>
</dbReference>
<protein>
    <submittedName>
        <fullName evidence="2">Sugar phosphate isomerase/epimerase family protein</fullName>
    </submittedName>
</protein>
<gene>
    <name evidence="2" type="ORF">ACFFGN_31380</name>
</gene>